<dbReference type="Gene3D" id="2.60.40.200">
    <property type="entry name" value="Superoxide dismutase, copper/zinc binding domain"/>
    <property type="match status" value="1"/>
</dbReference>
<comment type="similarity">
    <text evidence="1 2">Belongs to the Cu-Zn superoxide dismutase family.</text>
</comment>
<evidence type="ECO:0000313" key="6">
    <source>
        <dbReference type="Proteomes" id="UP000644441"/>
    </source>
</evidence>
<keyword evidence="6" id="KW-1185">Reference proteome</keyword>
<dbReference type="InterPro" id="IPR036423">
    <property type="entry name" value="SOD-like_Cu/Zn_dom_sf"/>
</dbReference>
<proteinExistence type="inferred from homology"/>
<keyword evidence="2" id="KW-0560">Oxidoreductase</keyword>
<dbReference type="CDD" id="cd00305">
    <property type="entry name" value="Cu-Zn_Superoxide_Dismutase"/>
    <property type="match status" value="1"/>
</dbReference>
<comment type="caution">
    <text evidence="5">The sequence shown here is derived from an EMBL/GenBank/DDBJ whole genome shotgun (WGS) entry which is preliminary data.</text>
</comment>
<keyword evidence="2" id="KW-0862">Zinc</keyword>
<dbReference type="Pfam" id="PF00080">
    <property type="entry name" value="Sod_Cu"/>
    <property type="match status" value="1"/>
</dbReference>
<dbReference type="RefSeq" id="WP_194856432.1">
    <property type="nucleotide sequence ID" value="NZ_ARXR01000023.1"/>
</dbReference>
<dbReference type="EMBL" id="ARXR01000023">
    <property type="protein sequence ID" value="MBF5053832.1"/>
    <property type="molecule type" value="Genomic_DNA"/>
</dbReference>
<evidence type="ECO:0000259" key="4">
    <source>
        <dbReference type="Pfam" id="PF00080"/>
    </source>
</evidence>
<feature type="domain" description="Superoxide dismutase copper/zinc binding" evidence="4">
    <location>
        <begin position="40"/>
        <end position="172"/>
    </location>
</feature>
<accession>A0ABS0AI72</accession>
<dbReference type="InterPro" id="IPR018152">
    <property type="entry name" value="SOD_Cu/Zn_BS"/>
</dbReference>
<name>A0ABS0AI72_9GAMM</name>
<dbReference type="EC" id="1.15.1.1" evidence="2"/>
<dbReference type="PANTHER" id="PTHR10003">
    <property type="entry name" value="SUPEROXIDE DISMUTASE CU-ZN -RELATED"/>
    <property type="match status" value="1"/>
</dbReference>
<evidence type="ECO:0000256" key="3">
    <source>
        <dbReference type="SAM" id="SignalP"/>
    </source>
</evidence>
<gene>
    <name evidence="5" type="ORF">ISO4_02434</name>
</gene>
<dbReference type="InterPro" id="IPR024134">
    <property type="entry name" value="SOD_Cu/Zn_/chaperone"/>
</dbReference>
<dbReference type="SUPFAM" id="SSF49329">
    <property type="entry name" value="Cu,Zn superoxide dismutase-like"/>
    <property type="match status" value="1"/>
</dbReference>
<organism evidence="5 6">
    <name type="scientific">Alloalcanivorax venustensis ISO4</name>
    <dbReference type="NCBI Taxonomy" id="1177184"/>
    <lineage>
        <taxon>Bacteria</taxon>
        <taxon>Pseudomonadati</taxon>
        <taxon>Pseudomonadota</taxon>
        <taxon>Gammaproteobacteria</taxon>
        <taxon>Oceanospirillales</taxon>
        <taxon>Alcanivoracaceae</taxon>
        <taxon>Alloalcanivorax</taxon>
    </lineage>
</organism>
<dbReference type="NCBIfam" id="NF007628">
    <property type="entry name" value="PRK10290.1"/>
    <property type="match status" value="1"/>
</dbReference>
<dbReference type="PROSITE" id="PS00332">
    <property type="entry name" value="SOD_CU_ZN_2"/>
    <property type="match status" value="1"/>
</dbReference>
<sequence>MRNRHLLLALFAGAVAGTTQAATTITLHEATDEGPGDSVGTVTVTESEYGLVFTPDLKDLDEGIHGFHVHQNPTCQPGEKDGDTVPALAAGGHFDPDNSGRHGTPWGDGHLGDLPALYVDDEGRATLPVLAPRLEMDDLKGRAVMVHAGGDNYSDQPKPLGGGGPRMACGMVAD</sequence>
<comment type="cofactor">
    <cofactor evidence="2">
        <name>Zn(2+)</name>
        <dbReference type="ChEBI" id="CHEBI:29105"/>
    </cofactor>
    <text evidence="2">Binds 1 zinc ion per subunit.</text>
</comment>
<evidence type="ECO:0000313" key="5">
    <source>
        <dbReference type="EMBL" id="MBF5053832.1"/>
    </source>
</evidence>
<dbReference type="Proteomes" id="UP000644441">
    <property type="component" value="Unassembled WGS sequence"/>
</dbReference>
<protein>
    <recommendedName>
        <fullName evidence="2">Superoxide dismutase [Cu-Zn]</fullName>
        <ecNumber evidence="2">1.15.1.1</ecNumber>
    </recommendedName>
</protein>
<dbReference type="InterPro" id="IPR001424">
    <property type="entry name" value="SOD_Cu_Zn_dom"/>
</dbReference>
<keyword evidence="2" id="KW-0479">Metal-binding</keyword>
<evidence type="ECO:0000256" key="1">
    <source>
        <dbReference type="ARBA" id="ARBA00010457"/>
    </source>
</evidence>
<evidence type="ECO:0000256" key="2">
    <source>
        <dbReference type="RuleBase" id="RU000393"/>
    </source>
</evidence>
<keyword evidence="2" id="KW-0186">Copper</keyword>
<keyword evidence="3" id="KW-0732">Signal</keyword>
<comment type="function">
    <text evidence="2">Destroys radicals which are normally produced within the cells and which are toxic to biological systems.</text>
</comment>
<comment type="cofactor">
    <cofactor evidence="2">
        <name>Cu cation</name>
        <dbReference type="ChEBI" id="CHEBI:23378"/>
    </cofactor>
    <text evidence="2">Binds 1 copper ion per subunit.</text>
</comment>
<feature type="chain" id="PRO_5046501673" description="Superoxide dismutase [Cu-Zn]" evidence="3">
    <location>
        <begin position="22"/>
        <end position="174"/>
    </location>
</feature>
<comment type="catalytic activity">
    <reaction evidence="2">
        <text>2 superoxide + 2 H(+) = H2O2 + O2</text>
        <dbReference type="Rhea" id="RHEA:20696"/>
        <dbReference type="ChEBI" id="CHEBI:15378"/>
        <dbReference type="ChEBI" id="CHEBI:15379"/>
        <dbReference type="ChEBI" id="CHEBI:16240"/>
        <dbReference type="ChEBI" id="CHEBI:18421"/>
        <dbReference type="EC" id="1.15.1.1"/>
    </reaction>
</comment>
<reference evidence="5 6" key="1">
    <citation type="submission" date="2012-09" db="EMBL/GenBank/DDBJ databases">
        <title>Genome Sequence of alkane-degrading Bacterium Alcanivorax venustensis ISO4.</title>
        <authorList>
            <person name="Lai Q."/>
            <person name="Shao Z."/>
        </authorList>
    </citation>
    <scope>NUCLEOTIDE SEQUENCE [LARGE SCALE GENOMIC DNA]</scope>
    <source>
        <strain evidence="5 6">ISO4</strain>
    </source>
</reference>
<feature type="signal peptide" evidence="3">
    <location>
        <begin position="1"/>
        <end position="21"/>
    </location>
</feature>